<evidence type="ECO:0000256" key="1">
    <source>
        <dbReference type="SAM" id="MobiDB-lite"/>
    </source>
</evidence>
<name>A0A2N4SXR1_9MICC</name>
<reference evidence="2 3" key="1">
    <citation type="submission" date="2015-12" db="EMBL/GenBank/DDBJ databases">
        <authorList>
            <person name="Shamseldin A."/>
            <person name="Moawad H."/>
            <person name="Abd El-Rahim W.M."/>
            <person name="Sadowsky M.J."/>
        </authorList>
    </citation>
    <scope>NUCLEOTIDE SEQUENCE [LARGE SCALE GENOMIC DNA]</scope>
    <source>
        <strain evidence="2 3">S43</strain>
    </source>
</reference>
<dbReference type="Proteomes" id="UP000234632">
    <property type="component" value="Unassembled WGS sequence"/>
</dbReference>
<feature type="compositionally biased region" description="Basic and acidic residues" evidence="1">
    <location>
        <begin position="324"/>
        <end position="334"/>
    </location>
</feature>
<dbReference type="EMBL" id="LOMZ01000004">
    <property type="protein sequence ID" value="PLC10762.1"/>
    <property type="molecule type" value="Genomic_DNA"/>
</dbReference>
<dbReference type="Pfam" id="PF19736">
    <property type="entry name" value="DUF6226"/>
    <property type="match status" value="1"/>
</dbReference>
<protein>
    <submittedName>
        <fullName evidence="2">Uncharacterized protein</fullName>
    </submittedName>
</protein>
<dbReference type="AlphaFoldDB" id="A0A2N4SXR1"/>
<comment type="caution">
    <text evidence="2">The sequence shown here is derived from an EMBL/GenBank/DDBJ whole genome shotgun (WGS) entry which is preliminary data.</text>
</comment>
<dbReference type="InterPro" id="IPR045773">
    <property type="entry name" value="DUF6226"/>
</dbReference>
<feature type="region of interest" description="Disordered" evidence="1">
    <location>
        <begin position="311"/>
        <end position="349"/>
    </location>
</feature>
<sequence>MIRHVAGYGPFLTFCAAQHTDPRHLASNLPALVTFLRTHTDALHQDPALLRAAAVFTGNTVATLRPDAQWQAGIRDELTVANEDRAFELTRLLQHLHLATDDQIDAFLDTVEDWRLWEPLPPPAPAPPALRDAGATYSRPPLPQHIFTTPAGEPIPYGHRWEEEPPPEEAYSRITHPERFAPLHQVAQALIDHLTATYDVTVTNGPDALQDLLRTPDDALRATRLTPHRPDAAPLTIVTTTEPAVLVHAGAWCELTYPDCPCDACDETAETEAESLEYFVLAVAAGTFRERYPLGTQHAYEYAWATPDGSYETASTSIPPTDSPTRRQNTERRLAALPHGWQPWPPRTG</sequence>
<evidence type="ECO:0000313" key="3">
    <source>
        <dbReference type="Proteomes" id="UP000234632"/>
    </source>
</evidence>
<evidence type="ECO:0000313" key="2">
    <source>
        <dbReference type="EMBL" id="PLC10762.1"/>
    </source>
</evidence>
<gene>
    <name evidence="2" type="ORF">AUQ48_17070</name>
</gene>
<accession>A0A2N4SXR1</accession>
<proteinExistence type="predicted"/>
<organism evidence="2 3">
    <name type="scientific">Kocuria flava</name>
    <dbReference type="NCBI Taxonomy" id="446860"/>
    <lineage>
        <taxon>Bacteria</taxon>
        <taxon>Bacillati</taxon>
        <taxon>Actinomycetota</taxon>
        <taxon>Actinomycetes</taxon>
        <taxon>Micrococcales</taxon>
        <taxon>Micrococcaceae</taxon>
        <taxon>Kocuria</taxon>
    </lineage>
</organism>